<dbReference type="Proteomes" id="UP000826195">
    <property type="component" value="Unassembled WGS sequence"/>
</dbReference>
<dbReference type="AlphaFoldDB" id="A0AAV7IL10"/>
<reference evidence="2 3" key="1">
    <citation type="journal article" date="2021" name="J. Hered.">
        <title>A chromosome-level genome assembly of the parasitoid wasp, Cotesia glomerata (Hymenoptera: Braconidae).</title>
        <authorList>
            <person name="Pinto B.J."/>
            <person name="Weis J.J."/>
            <person name="Gamble T."/>
            <person name="Ode P.J."/>
            <person name="Paul R."/>
            <person name="Zaspel J.M."/>
        </authorList>
    </citation>
    <scope>NUCLEOTIDE SEQUENCE [LARGE SCALE GENOMIC DNA]</scope>
    <source>
        <strain evidence="2">CgM1</strain>
    </source>
</reference>
<name>A0AAV7IL10_COTGL</name>
<evidence type="ECO:0000256" key="1">
    <source>
        <dbReference type="SAM" id="SignalP"/>
    </source>
</evidence>
<accession>A0AAV7IL10</accession>
<proteinExistence type="predicted"/>
<evidence type="ECO:0000313" key="2">
    <source>
        <dbReference type="EMBL" id="KAH0553646.1"/>
    </source>
</evidence>
<feature type="signal peptide" evidence="1">
    <location>
        <begin position="1"/>
        <end position="37"/>
    </location>
</feature>
<protein>
    <submittedName>
        <fullName evidence="2">Uncharacterized protein</fullName>
    </submittedName>
</protein>
<dbReference type="EMBL" id="JAHXZJ010001119">
    <property type="protein sequence ID" value="KAH0553646.1"/>
    <property type="molecule type" value="Genomic_DNA"/>
</dbReference>
<comment type="caution">
    <text evidence="2">The sequence shown here is derived from an EMBL/GenBank/DDBJ whole genome shotgun (WGS) entry which is preliminary data.</text>
</comment>
<sequence>MGYEDARSAGQSTGYCHISSHLLLLLTLHHCKNVVRGSDEDEDRLGIRVDMDMNEKAEMNERRSSFCVCLLLPTVGTQKLDASDQDRLGVASSPLHVTLYFVLFGESSIIGKYDTLPDG</sequence>
<gene>
    <name evidence="2" type="ORF">KQX54_003130</name>
</gene>
<organism evidence="2 3">
    <name type="scientific">Cotesia glomerata</name>
    <name type="common">Lepidopteran parasitic wasp</name>
    <name type="synonym">Apanteles glomeratus</name>
    <dbReference type="NCBI Taxonomy" id="32391"/>
    <lineage>
        <taxon>Eukaryota</taxon>
        <taxon>Metazoa</taxon>
        <taxon>Ecdysozoa</taxon>
        <taxon>Arthropoda</taxon>
        <taxon>Hexapoda</taxon>
        <taxon>Insecta</taxon>
        <taxon>Pterygota</taxon>
        <taxon>Neoptera</taxon>
        <taxon>Endopterygota</taxon>
        <taxon>Hymenoptera</taxon>
        <taxon>Apocrita</taxon>
        <taxon>Ichneumonoidea</taxon>
        <taxon>Braconidae</taxon>
        <taxon>Microgastrinae</taxon>
        <taxon>Cotesia</taxon>
    </lineage>
</organism>
<keyword evidence="3" id="KW-1185">Reference proteome</keyword>
<feature type="chain" id="PRO_5043843455" evidence="1">
    <location>
        <begin position="38"/>
        <end position="119"/>
    </location>
</feature>
<evidence type="ECO:0000313" key="3">
    <source>
        <dbReference type="Proteomes" id="UP000826195"/>
    </source>
</evidence>
<keyword evidence="1" id="KW-0732">Signal</keyword>